<feature type="non-terminal residue" evidence="1">
    <location>
        <position position="94"/>
    </location>
</feature>
<accession>A0AA88HFQ8</accession>
<organism evidence="1 2">
    <name type="scientific">Artemia franciscana</name>
    <name type="common">Brine shrimp</name>
    <name type="synonym">Artemia sanfranciscana</name>
    <dbReference type="NCBI Taxonomy" id="6661"/>
    <lineage>
        <taxon>Eukaryota</taxon>
        <taxon>Metazoa</taxon>
        <taxon>Ecdysozoa</taxon>
        <taxon>Arthropoda</taxon>
        <taxon>Crustacea</taxon>
        <taxon>Branchiopoda</taxon>
        <taxon>Anostraca</taxon>
        <taxon>Artemiidae</taxon>
        <taxon>Artemia</taxon>
    </lineage>
</organism>
<protein>
    <submittedName>
        <fullName evidence="1">Uncharacterized protein</fullName>
    </submittedName>
</protein>
<evidence type="ECO:0000313" key="1">
    <source>
        <dbReference type="EMBL" id="KAK2704761.1"/>
    </source>
</evidence>
<proteinExistence type="predicted"/>
<gene>
    <name evidence="1" type="ORF">QYM36_016974</name>
</gene>
<dbReference type="Proteomes" id="UP001187531">
    <property type="component" value="Unassembled WGS sequence"/>
</dbReference>
<reference evidence="1" key="1">
    <citation type="submission" date="2023-07" db="EMBL/GenBank/DDBJ databases">
        <title>Chromosome-level genome assembly of Artemia franciscana.</title>
        <authorList>
            <person name="Jo E."/>
        </authorList>
    </citation>
    <scope>NUCLEOTIDE SEQUENCE</scope>
    <source>
        <tissue evidence="1">Whole body</tissue>
    </source>
</reference>
<evidence type="ECO:0000313" key="2">
    <source>
        <dbReference type="Proteomes" id="UP001187531"/>
    </source>
</evidence>
<name>A0AA88HFQ8_ARTSF</name>
<comment type="caution">
    <text evidence="1">The sequence shown here is derived from an EMBL/GenBank/DDBJ whole genome shotgun (WGS) entry which is preliminary data.</text>
</comment>
<dbReference type="AlphaFoldDB" id="A0AA88HFQ8"/>
<sequence>TSLFDDLPEDFEFDLDLEEYNAPALPGEDELHIAARSENANIVKNRIGVERDFIADEIITLYKLPKRSFSNENNEQKIFLRVKAGARVKKMNTI</sequence>
<dbReference type="EMBL" id="JAVRJZ010000021">
    <property type="protein sequence ID" value="KAK2704761.1"/>
    <property type="molecule type" value="Genomic_DNA"/>
</dbReference>
<keyword evidence="2" id="KW-1185">Reference proteome</keyword>